<evidence type="ECO:0000256" key="3">
    <source>
        <dbReference type="ARBA" id="ARBA00023082"/>
    </source>
</evidence>
<dbReference type="InterPro" id="IPR013324">
    <property type="entry name" value="RNA_pol_sigma_r3/r4-like"/>
</dbReference>
<accession>A0A0T5VKX8</accession>
<dbReference type="Gene3D" id="1.10.1740.10">
    <property type="match status" value="1"/>
</dbReference>
<evidence type="ECO:0000259" key="5">
    <source>
        <dbReference type="Pfam" id="PF04542"/>
    </source>
</evidence>
<evidence type="ECO:0000256" key="4">
    <source>
        <dbReference type="ARBA" id="ARBA00023163"/>
    </source>
</evidence>
<dbReference type="InterPro" id="IPR014284">
    <property type="entry name" value="RNA_pol_sigma-70_dom"/>
</dbReference>
<proteinExistence type="inferred from homology"/>
<gene>
    <name evidence="7" type="ORF">ASU31_19090</name>
</gene>
<protein>
    <recommendedName>
        <fullName evidence="9">RNA polymerase subunit sigma-70</fullName>
    </recommendedName>
</protein>
<reference evidence="7 8" key="1">
    <citation type="submission" date="2015-11" db="EMBL/GenBank/DDBJ databases">
        <title>Sequence of Pedobacter ginsenosidimutans.</title>
        <authorList>
            <person name="Carson E."/>
            <person name="Keyser V."/>
            <person name="Newman J."/>
            <person name="Miller J."/>
        </authorList>
    </citation>
    <scope>NUCLEOTIDE SEQUENCE [LARGE SCALE GENOMIC DNA]</scope>
    <source>
        <strain evidence="7 8">KACC 14530</strain>
    </source>
</reference>
<dbReference type="RefSeq" id="WP_057933873.1">
    <property type="nucleotide sequence ID" value="NZ_LMZQ01000017.1"/>
</dbReference>
<dbReference type="STRING" id="687842.ASU31_19090"/>
<evidence type="ECO:0000313" key="7">
    <source>
        <dbReference type="EMBL" id="KRT14531.1"/>
    </source>
</evidence>
<dbReference type="PANTHER" id="PTHR43133">
    <property type="entry name" value="RNA POLYMERASE ECF-TYPE SIGMA FACTO"/>
    <property type="match status" value="1"/>
</dbReference>
<dbReference type="Gene3D" id="1.10.10.10">
    <property type="entry name" value="Winged helix-like DNA-binding domain superfamily/Winged helix DNA-binding domain"/>
    <property type="match status" value="1"/>
</dbReference>
<dbReference type="SUPFAM" id="SSF88659">
    <property type="entry name" value="Sigma3 and sigma4 domains of RNA polymerase sigma factors"/>
    <property type="match status" value="1"/>
</dbReference>
<dbReference type="GO" id="GO:0016987">
    <property type="term" value="F:sigma factor activity"/>
    <property type="evidence" value="ECO:0007669"/>
    <property type="project" value="UniProtKB-KW"/>
</dbReference>
<dbReference type="InterPro" id="IPR039425">
    <property type="entry name" value="RNA_pol_sigma-70-like"/>
</dbReference>
<dbReference type="Proteomes" id="UP000051950">
    <property type="component" value="Unassembled WGS sequence"/>
</dbReference>
<dbReference type="Pfam" id="PF08281">
    <property type="entry name" value="Sigma70_r4_2"/>
    <property type="match status" value="1"/>
</dbReference>
<evidence type="ECO:0000313" key="8">
    <source>
        <dbReference type="Proteomes" id="UP000051950"/>
    </source>
</evidence>
<dbReference type="InterPro" id="IPR007627">
    <property type="entry name" value="RNA_pol_sigma70_r2"/>
</dbReference>
<evidence type="ECO:0000256" key="1">
    <source>
        <dbReference type="ARBA" id="ARBA00010641"/>
    </source>
</evidence>
<keyword evidence="8" id="KW-1185">Reference proteome</keyword>
<feature type="domain" description="RNA polymerase sigma-70 region 2" evidence="5">
    <location>
        <begin position="24"/>
        <end position="89"/>
    </location>
</feature>
<evidence type="ECO:0000259" key="6">
    <source>
        <dbReference type="Pfam" id="PF08281"/>
    </source>
</evidence>
<name>A0A0T5VKX8_9SPHI</name>
<dbReference type="InterPro" id="IPR013325">
    <property type="entry name" value="RNA_pol_sigma_r2"/>
</dbReference>
<keyword evidence="4" id="KW-0804">Transcription</keyword>
<dbReference type="Pfam" id="PF04542">
    <property type="entry name" value="Sigma70_r2"/>
    <property type="match status" value="1"/>
</dbReference>
<evidence type="ECO:0000256" key="2">
    <source>
        <dbReference type="ARBA" id="ARBA00023015"/>
    </source>
</evidence>
<organism evidence="7 8">
    <name type="scientific">Pedobacter ginsenosidimutans</name>
    <dbReference type="NCBI Taxonomy" id="687842"/>
    <lineage>
        <taxon>Bacteria</taxon>
        <taxon>Pseudomonadati</taxon>
        <taxon>Bacteroidota</taxon>
        <taxon>Sphingobacteriia</taxon>
        <taxon>Sphingobacteriales</taxon>
        <taxon>Sphingobacteriaceae</taxon>
        <taxon>Pedobacter</taxon>
    </lineage>
</organism>
<dbReference type="SUPFAM" id="SSF88946">
    <property type="entry name" value="Sigma2 domain of RNA polymerase sigma factors"/>
    <property type="match status" value="1"/>
</dbReference>
<feature type="domain" description="RNA polymerase sigma factor 70 region 4 type 2" evidence="6">
    <location>
        <begin position="120"/>
        <end position="170"/>
    </location>
</feature>
<comment type="similarity">
    <text evidence="1">Belongs to the sigma-70 factor family. ECF subfamily.</text>
</comment>
<dbReference type="OrthoDB" id="653814at2"/>
<keyword evidence="3" id="KW-0731">Sigma factor</keyword>
<comment type="caution">
    <text evidence="7">The sequence shown here is derived from an EMBL/GenBank/DDBJ whole genome shotgun (WGS) entry which is preliminary data.</text>
</comment>
<dbReference type="AlphaFoldDB" id="A0A0T5VKX8"/>
<sequence length="178" mass="20951">MEITDQILLNDLKNGKKTAYEQVFKKYYKPLALKAYMMLEDEMEAEDLVQNLFISMWQKSHYHSVNSSLKAYLFRAVHNQCLMALRTRKVTQQKMDEYTERINLEEDIEQSEQTGSENTINLALNELPAQRQKAFKLVYMENKKYQDAANEMGLSVNSIKTHLKLAVKMLQEKLITFR</sequence>
<keyword evidence="2" id="KW-0805">Transcription regulation</keyword>
<dbReference type="GO" id="GO:0006352">
    <property type="term" value="P:DNA-templated transcription initiation"/>
    <property type="evidence" value="ECO:0007669"/>
    <property type="project" value="InterPro"/>
</dbReference>
<dbReference type="NCBIfam" id="TIGR02937">
    <property type="entry name" value="sigma70-ECF"/>
    <property type="match status" value="1"/>
</dbReference>
<dbReference type="PANTHER" id="PTHR43133:SF46">
    <property type="entry name" value="RNA POLYMERASE SIGMA-70 FACTOR ECF SUBFAMILY"/>
    <property type="match status" value="1"/>
</dbReference>
<dbReference type="InterPro" id="IPR013249">
    <property type="entry name" value="RNA_pol_sigma70_r4_t2"/>
</dbReference>
<dbReference type="InterPro" id="IPR036388">
    <property type="entry name" value="WH-like_DNA-bd_sf"/>
</dbReference>
<evidence type="ECO:0008006" key="9">
    <source>
        <dbReference type="Google" id="ProtNLM"/>
    </source>
</evidence>
<dbReference type="EMBL" id="LMZQ01000017">
    <property type="protein sequence ID" value="KRT14531.1"/>
    <property type="molecule type" value="Genomic_DNA"/>
</dbReference>
<dbReference type="GO" id="GO:0003677">
    <property type="term" value="F:DNA binding"/>
    <property type="evidence" value="ECO:0007669"/>
    <property type="project" value="InterPro"/>
</dbReference>